<proteinExistence type="predicted"/>
<dbReference type="InterPro" id="IPR050553">
    <property type="entry name" value="Thioredoxin_ResA/DsbE_sf"/>
</dbReference>
<dbReference type="EMBL" id="RIAR02000001">
    <property type="protein sequence ID" value="NSL86975.1"/>
    <property type="molecule type" value="Genomic_DNA"/>
</dbReference>
<evidence type="ECO:0000259" key="6">
    <source>
        <dbReference type="PROSITE" id="PS51352"/>
    </source>
</evidence>
<reference evidence="7" key="1">
    <citation type="submission" date="2020-05" db="EMBL/GenBank/DDBJ databases">
        <title>Chitinophaga laudate sp. nov., isolated from a tropical peat swamp.</title>
        <authorList>
            <person name="Goh C.B.S."/>
            <person name="Lee M.S."/>
            <person name="Parimannan S."/>
            <person name="Pasbakhsh P."/>
            <person name="Yule C.M."/>
            <person name="Rajandas H."/>
            <person name="Loke S."/>
            <person name="Croft L."/>
            <person name="Tan J.B.L."/>
        </authorList>
    </citation>
    <scope>NUCLEOTIDE SEQUENCE</scope>
    <source>
        <strain evidence="7">Mgbs1</strain>
    </source>
</reference>
<feature type="domain" description="Thioredoxin" evidence="6">
    <location>
        <begin position="309"/>
        <end position="458"/>
    </location>
</feature>
<dbReference type="PROSITE" id="PS51352">
    <property type="entry name" value="THIOREDOXIN_2"/>
    <property type="match status" value="1"/>
</dbReference>
<comment type="subcellular location">
    <subcellularLocation>
        <location evidence="1">Cell envelope</location>
    </subcellularLocation>
</comment>
<dbReference type="InterPro" id="IPR000866">
    <property type="entry name" value="AhpC/TSA"/>
</dbReference>
<keyword evidence="8" id="KW-1185">Reference proteome</keyword>
<keyword evidence="3" id="KW-1015">Disulfide bond</keyword>
<accession>A0A9Q5GL51</accession>
<evidence type="ECO:0000313" key="7">
    <source>
        <dbReference type="EMBL" id="NSL86975.1"/>
    </source>
</evidence>
<comment type="caution">
    <text evidence="7">The sequence shown here is derived from an EMBL/GenBank/DDBJ whole genome shotgun (WGS) entry which is preliminary data.</text>
</comment>
<evidence type="ECO:0000256" key="1">
    <source>
        <dbReference type="ARBA" id="ARBA00004196"/>
    </source>
</evidence>
<dbReference type="InterPro" id="IPR036249">
    <property type="entry name" value="Thioredoxin-like_sf"/>
</dbReference>
<dbReference type="Pfam" id="PF00578">
    <property type="entry name" value="AhpC-TSA"/>
    <property type="match status" value="1"/>
</dbReference>
<dbReference type="Gene3D" id="3.40.30.10">
    <property type="entry name" value="Glutaredoxin"/>
    <property type="match status" value="1"/>
</dbReference>
<protein>
    <submittedName>
        <fullName evidence="7">TlpA family protein disulfide reductase</fullName>
    </submittedName>
</protein>
<feature type="signal peptide" evidence="5">
    <location>
        <begin position="1"/>
        <end position="19"/>
    </location>
</feature>
<gene>
    <name evidence="7" type="ORF">ECE50_009050</name>
</gene>
<dbReference type="PANTHER" id="PTHR42852">
    <property type="entry name" value="THIOL:DISULFIDE INTERCHANGE PROTEIN DSBE"/>
    <property type="match status" value="1"/>
</dbReference>
<dbReference type="InterPro" id="IPR013766">
    <property type="entry name" value="Thioredoxin_domain"/>
</dbReference>
<evidence type="ECO:0000256" key="5">
    <source>
        <dbReference type="SAM" id="SignalP"/>
    </source>
</evidence>
<dbReference type="SUPFAM" id="SSF52833">
    <property type="entry name" value="Thioredoxin-like"/>
    <property type="match status" value="1"/>
</dbReference>
<dbReference type="GO" id="GO:0017004">
    <property type="term" value="P:cytochrome complex assembly"/>
    <property type="evidence" value="ECO:0007669"/>
    <property type="project" value="UniProtKB-KW"/>
</dbReference>
<dbReference type="GO" id="GO:0030313">
    <property type="term" value="C:cell envelope"/>
    <property type="evidence" value="ECO:0007669"/>
    <property type="project" value="UniProtKB-SubCell"/>
</dbReference>
<dbReference type="GO" id="GO:0016491">
    <property type="term" value="F:oxidoreductase activity"/>
    <property type="evidence" value="ECO:0007669"/>
    <property type="project" value="InterPro"/>
</dbReference>
<dbReference type="PANTHER" id="PTHR42852:SF6">
    <property type="entry name" value="THIOL:DISULFIDE INTERCHANGE PROTEIN DSBE"/>
    <property type="match status" value="1"/>
</dbReference>
<feature type="chain" id="PRO_5040170874" evidence="5">
    <location>
        <begin position="20"/>
        <end position="464"/>
    </location>
</feature>
<evidence type="ECO:0000256" key="4">
    <source>
        <dbReference type="ARBA" id="ARBA00023284"/>
    </source>
</evidence>
<dbReference type="CDD" id="cd02966">
    <property type="entry name" value="TlpA_like_family"/>
    <property type="match status" value="1"/>
</dbReference>
<sequence length="464" mass="51575">MKKISLLALTLSAGIGVNAGPGPVTGIEVKVTPGGNGVAFFNRQDTRPGDFRNEVILLNTSKPLTTITRTLPATRQICYFNNVATLVNSGDQVKMSLSLKSPGIYDVIWNGPSAVRNKLPYLIDSIYHQSGNPESIAAADEFISHSQQQVQQMIAKAKITDAENLAILKAFEQTRQLLVKHALLTKYPSLLPRKEYGSWCNRSIDIMSAGFSGLGDNNVIRQAAMLWWTGRKLEDSTLTTMSKLYEILHGSQSTYMKEVIGEEAFVMEARGSYFSGDLRHMYPLLQARLTPGTPCMKKIDSLYNAYSQLAPGKPAYDFALLNSEGKIVRLSDFRGKVVIIDFWATWCSGCIAALPVYHKARDMYKDKSDIVFLTVAWEGEGSEPFWKETSVKHGIDGVNNLFVPSDSKNPLIVPIRDRYCLTSVPRWVAIGTDGNFLNGWLGYPTDADFLQHVDNCYKMNSMKN</sequence>
<dbReference type="OrthoDB" id="739170at2"/>
<dbReference type="GO" id="GO:0016209">
    <property type="term" value="F:antioxidant activity"/>
    <property type="evidence" value="ECO:0007669"/>
    <property type="project" value="InterPro"/>
</dbReference>
<keyword evidence="5" id="KW-0732">Signal</keyword>
<name>A0A9Q5GL51_9BACT</name>
<dbReference type="AlphaFoldDB" id="A0A9Q5GL51"/>
<evidence type="ECO:0000256" key="3">
    <source>
        <dbReference type="ARBA" id="ARBA00023157"/>
    </source>
</evidence>
<keyword evidence="2" id="KW-0201">Cytochrome c-type biogenesis</keyword>
<organism evidence="7 8">
    <name type="scientific">Chitinophaga solisilvae</name>
    <dbReference type="NCBI Taxonomy" id="1233460"/>
    <lineage>
        <taxon>Bacteria</taxon>
        <taxon>Pseudomonadati</taxon>
        <taxon>Bacteroidota</taxon>
        <taxon>Chitinophagia</taxon>
        <taxon>Chitinophagales</taxon>
        <taxon>Chitinophagaceae</taxon>
        <taxon>Chitinophaga</taxon>
    </lineage>
</organism>
<evidence type="ECO:0000313" key="8">
    <source>
        <dbReference type="Proteomes" id="UP000281028"/>
    </source>
</evidence>
<keyword evidence="4" id="KW-0676">Redox-active center</keyword>
<dbReference type="Proteomes" id="UP000281028">
    <property type="component" value="Unassembled WGS sequence"/>
</dbReference>
<evidence type="ECO:0000256" key="2">
    <source>
        <dbReference type="ARBA" id="ARBA00022748"/>
    </source>
</evidence>